<dbReference type="EMBL" id="JBEPEK010000124">
    <property type="protein sequence ID" value="MER7181549.1"/>
    <property type="molecule type" value="Genomic_DNA"/>
</dbReference>
<gene>
    <name evidence="2" type="ORF">ABT404_19050</name>
</gene>
<evidence type="ECO:0000256" key="1">
    <source>
        <dbReference type="SAM" id="MobiDB-lite"/>
    </source>
</evidence>
<sequence length="74" mass="7857">MTDDFGQRVQVSADQQVERGDDVDGHRVCDAIAAIGEPSHVHAWTERFSLPADPGRLALLQAAGFLAGAASPWA</sequence>
<reference evidence="2 3" key="1">
    <citation type="submission" date="2024-06" db="EMBL/GenBank/DDBJ databases">
        <title>The Natural Products Discovery Center: Release of the First 8490 Sequenced Strains for Exploring Actinobacteria Biosynthetic Diversity.</title>
        <authorList>
            <person name="Kalkreuter E."/>
            <person name="Kautsar S.A."/>
            <person name="Yang D."/>
            <person name="Bader C.D."/>
            <person name="Teijaro C.N."/>
            <person name="Fluegel L."/>
            <person name="Davis C.M."/>
            <person name="Simpson J.R."/>
            <person name="Lauterbach L."/>
            <person name="Steele A.D."/>
            <person name="Gui C."/>
            <person name="Meng S."/>
            <person name="Li G."/>
            <person name="Viehrig K."/>
            <person name="Ye F."/>
            <person name="Su P."/>
            <person name="Kiefer A.F."/>
            <person name="Nichols A."/>
            <person name="Cepeda A.J."/>
            <person name="Yan W."/>
            <person name="Fan B."/>
            <person name="Jiang Y."/>
            <person name="Adhikari A."/>
            <person name="Zheng C.-J."/>
            <person name="Schuster L."/>
            <person name="Cowan T.M."/>
            <person name="Smanski M.J."/>
            <person name="Chevrette M.G."/>
            <person name="De Carvalho L.P.S."/>
            <person name="Shen B."/>
        </authorList>
    </citation>
    <scope>NUCLEOTIDE SEQUENCE [LARGE SCALE GENOMIC DNA]</scope>
    <source>
        <strain evidence="2 3">NPDC000234</strain>
    </source>
</reference>
<feature type="region of interest" description="Disordered" evidence="1">
    <location>
        <begin position="1"/>
        <end position="22"/>
    </location>
</feature>
<comment type="caution">
    <text evidence="2">The sequence shown here is derived from an EMBL/GenBank/DDBJ whole genome shotgun (WGS) entry which is preliminary data.</text>
</comment>
<keyword evidence="3" id="KW-1185">Reference proteome</keyword>
<accession>A0ABV1WXP7</accession>
<protein>
    <submittedName>
        <fullName evidence="2">Uncharacterized protein</fullName>
    </submittedName>
</protein>
<dbReference type="RefSeq" id="WP_350782434.1">
    <property type="nucleotide sequence ID" value="NZ_JBEPEK010000124.1"/>
</dbReference>
<evidence type="ECO:0000313" key="3">
    <source>
        <dbReference type="Proteomes" id="UP001474181"/>
    </source>
</evidence>
<evidence type="ECO:0000313" key="2">
    <source>
        <dbReference type="EMBL" id="MER7181549.1"/>
    </source>
</evidence>
<organism evidence="2 3">
    <name type="scientific">Streptomyces hyaluromycini</name>
    <dbReference type="NCBI Taxonomy" id="1377993"/>
    <lineage>
        <taxon>Bacteria</taxon>
        <taxon>Bacillati</taxon>
        <taxon>Actinomycetota</taxon>
        <taxon>Actinomycetes</taxon>
        <taxon>Kitasatosporales</taxon>
        <taxon>Streptomycetaceae</taxon>
        <taxon>Streptomyces</taxon>
    </lineage>
</organism>
<proteinExistence type="predicted"/>
<dbReference type="Proteomes" id="UP001474181">
    <property type="component" value="Unassembled WGS sequence"/>
</dbReference>
<name>A0ABV1WXP7_9ACTN</name>